<name>A0AC34F0R5_9BILA</name>
<proteinExistence type="predicted"/>
<dbReference type="WBParaSite" id="ES5_v2.g10478.t1">
    <property type="protein sequence ID" value="ES5_v2.g10478.t1"/>
    <property type="gene ID" value="ES5_v2.g10478"/>
</dbReference>
<organism evidence="1 2">
    <name type="scientific">Panagrolaimus sp. ES5</name>
    <dbReference type="NCBI Taxonomy" id="591445"/>
    <lineage>
        <taxon>Eukaryota</taxon>
        <taxon>Metazoa</taxon>
        <taxon>Ecdysozoa</taxon>
        <taxon>Nematoda</taxon>
        <taxon>Chromadorea</taxon>
        <taxon>Rhabditida</taxon>
        <taxon>Tylenchina</taxon>
        <taxon>Panagrolaimomorpha</taxon>
        <taxon>Panagrolaimoidea</taxon>
        <taxon>Panagrolaimidae</taxon>
        <taxon>Panagrolaimus</taxon>
    </lineage>
</organism>
<dbReference type="Proteomes" id="UP000887579">
    <property type="component" value="Unplaced"/>
</dbReference>
<accession>A0AC34F0R5</accession>
<reference evidence="2" key="1">
    <citation type="submission" date="2022-11" db="UniProtKB">
        <authorList>
            <consortium name="WormBaseParasite"/>
        </authorList>
    </citation>
    <scope>IDENTIFICATION</scope>
</reference>
<protein>
    <submittedName>
        <fullName evidence="2">Uncharacterized protein</fullName>
    </submittedName>
</protein>
<evidence type="ECO:0000313" key="1">
    <source>
        <dbReference type="Proteomes" id="UP000887579"/>
    </source>
</evidence>
<sequence>MSLLSEYFKLYTDKSVVAMIMIILGVVIILYIIKKINQIFEPSSKDEKEEAKKKEMEEMEEVDEVPTNVKIWDEQDLKTFLRRDLIDHYAFDIRLNLFFPASVLQYQDNFTFNVRDDDAKINQYFVDIFQRQAETNPDGLSLFDAEDLVPIRSLLNHMIEELRDVAQRRLNSGYYGYAQFSGIHVIHTLKLPISEDFELQRTLEIALTLLCTDFTEPFNLEYKWKPRQDVVADATGEEEEQETVAKSEVADDWEIIQEEESSNLEVTAVSEHLEIVQEAESSTNSDVLKEEAVESETEIHHR</sequence>
<evidence type="ECO:0000313" key="2">
    <source>
        <dbReference type="WBParaSite" id="ES5_v2.g10478.t1"/>
    </source>
</evidence>